<dbReference type="AlphaFoldDB" id="A0AAD5WD20"/>
<keyword evidence="2" id="KW-1185">Reference proteome</keyword>
<dbReference type="EMBL" id="JAHQIW010005410">
    <property type="protein sequence ID" value="KAJ1365947.1"/>
    <property type="molecule type" value="Genomic_DNA"/>
</dbReference>
<comment type="caution">
    <text evidence="1">The sequence shown here is derived from an EMBL/GenBank/DDBJ whole genome shotgun (WGS) entry which is preliminary data.</text>
</comment>
<evidence type="ECO:0000313" key="2">
    <source>
        <dbReference type="Proteomes" id="UP001196413"/>
    </source>
</evidence>
<reference evidence="1" key="1">
    <citation type="submission" date="2021-06" db="EMBL/GenBank/DDBJ databases">
        <title>Parelaphostrongylus tenuis whole genome reference sequence.</title>
        <authorList>
            <person name="Garwood T.J."/>
            <person name="Larsen P.A."/>
            <person name="Fountain-Jones N.M."/>
            <person name="Garbe J.R."/>
            <person name="Macchietto M.G."/>
            <person name="Kania S.A."/>
            <person name="Gerhold R.W."/>
            <person name="Richards J.E."/>
            <person name="Wolf T.M."/>
        </authorList>
    </citation>
    <scope>NUCLEOTIDE SEQUENCE</scope>
    <source>
        <strain evidence="1">MNPRO001-30</strain>
        <tissue evidence="1">Meninges</tissue>
    </source>
</reference>
<accession>A0AAD5WD20</accession>
<gene>
    <name evidence="1" type="ORF">KIN20_026434</name>
</gene>
<dbReference type="Proteomes" id="UP001196413">
    <property type="component" value="Unassembled WGS sequence"/>
</dbReference>
<organism evidence="1 2">
    <name type="scientific">Parelaphostrongylus tenuis</name>
    <name type="common">Meningeal worm</name>
    <dbReference type="NCBI Taxonomy" id="148309"/>
    <lineage>
        <taxon>Eukaryota</taxon>
        <taxon>Metazoa</taxon>
        <taxon>Ecdysozoa</taxon>
        <taxon>Nematoda</taxon>
        <taxon>Chromadorea</taxon>
        <taxon>Rhabditida</taxon>
        <taxon>Rhabditina</taxon>
        <taxon>Rhabditomorpha</taxon>
        <taxon>Strongyloidea</taxon>
        <taxon>Metastrongylidae</taxon>
        <taxon>Parelaphostrongylus</taxon>
    </lineage>
</organism>
<sequence length="61" mass="7064">MEKCPGFLEKMPKGFFYDCLRYINQRHRDAYIQLLLLLIPELSVSPENGHGSEWLDGHSVA</sequence>
<name>A0AAD5WD20_PARTN</name>
<evidence type="ECO:0000313" key="1">
    <source>
        <dbReference type="EMBL" id="KAJ1365947.1"/>
    </source>
</evidence>
<protein>
    <submittedName>
        <fullName evidence="1">Uncharacterized protein</fullName>
    </submittedName>
</protein>
<proteinExistence type="predicted"/>